<dbReference type="SUPFAM" id="SSF109854">
    <property type="entry name" value="DinB/YfiT-like putative metalloenzymes"/>
    <property type="match status" value="1"/>
</dbReference>
<accession>A0A1I6LND9</accession>
<reference evidence="2 3" key="1">
    <citation type="submission" date="2016-10" db="EMBL/GenBank/DDBJ databases">
        <authorList>
            <person name="de Groot N.N."/>
        </authorList>
    </citation>
    <scope>NUCLEOTIDE SEQUENCE [LARGE SCALE GENOMIC DNA]</scope>
    <source>
        <strain evidence="2 3">DSM 21001</strain>
    </source>
</reference>
<dbReference type="Proteomes" id="UP000199024">
    <property type="component" value="Unassembled WGS sequence"/>
</dbReference>
<keyword evidence="3" id="KW-1185">Reference proteome</keyword>
<evidence type="ECO:0000259" key="1">
    <source>
        <dbReference type="Pfam" id="PF12867"/>
    </source>
</evidence>
<proteinExistence type="predicted"/>
<dbReference type="InterPro" id="IPR034660">
    <property type="entry name" value="DinB/YfiT-like"/>
</dbReference>
<dbReference type="AlphaFoldDB" id="A0A1I6LND9"/>
<name>A0A1I6LND9_9BACT</name>
<dbReference type="RefSeq" id="WP_089837207.1">
    <property type="nucleotide sequence ID" value="NZ_FOZL01000001.1"/>
</dbReference>
<dbReference type="STRING" id="474950.SAMN05421771_1023"/>
<dbReference type="InterPro" id="IPR024775">
    <property type="entry name" value="DinB-like"/>
</dbReference>
<protein>
    <submittedName>
        <fullName evidence="2">DinB superfamily protein</fullName>
    </submittedName>
</protein>
<dbReference type="Gene3D" id="1.20.120.450">
    <property type="entry name" value="dinb family like domain"/>
    <property type="match status" value="1"/>
</dbReference>
<dbReference type="Pfam" id="PF12867">
    <property type="entry name" value="DinB_2"/>
    <property type="match status" value="1"/>
</dbReference>
<dbReference type="EMBL" id="FOZL01000001">
    <property type="protein sequence ID" value="SFS05037.1"/>
    <property type="molecule type" value="Genomic_DNA"/>
</dbReference>
<evidence type="ECO:0000313" key="2">
    <source>
        <dbReference type="EMBL" id="SFS05037.1"/>
    </source>
</evidence>
<evidence type="ECO:0000313" key="3">
    <source>
        <dbReference type="Proteomes" id="UP000199024"/>
    </source>
</evidence>
<gene>
    <name evidence="2" type="ORF">SAMN05421771_1023</name>
</gene>
<organism evidence="2 3">
    <name type="scientific">Granulicella pectinivorans</name>
    <dbReference type="NCBI Taxonomy" id="474950"/>
    <lineage>
        <taxon>Bacteria</taxon>
        <taxon>Pseudomonadati</taxon>
        <taxon>Acidobacteriota</taxon>
        <taxon>Terriglobia</taxon>
        <taxon>Terriglobales</taxon>
        <taxon>Acidobacteriaceae</taxon>
        <taxon>Granulicella</taxon>
    </lineage>
</organism>
<dbReference type="OrthoDB" id="1434917at2"/>
<feature type="domain" description="DinB-like" evidence="1">
    <location>
        <begin position="12"/>
        <end position="150"/>
    </location>
</feature>
<sequence>MQQNVTELVPLLARTPKALDALLRGLPETWTHRNEGDGSWNVFDVLGHMAHCERHDWMPRARIILEAGETVPFPPLDRTAHFRASEGKTLEELLDQFAALRAESLVGLKAINLTEAQLELKGQHPAFGVVTLGELLTTWAVHDLTHLHQISRVMAYQQRENVGPWSAYLGVLKKG</sequence>